<dbReference type="PROSITE" id="PS50011">
    <property type="entry name" value="PROTEIN_KINASE_DOM"/>
    <property type="match status" value="2"/>
</dbReference>
<evidence type="ECO:0000256" key="2">
    <source>
        <dbReference type="ARBA" id="ARBA00022840"/>
    </source>
</evidence>
<dbReference type="PROSITE" id="PS00107">
    <property type="entry name" value="PROTEIN_KINASE_ATP"/>
    <property type="match status" value="1"/>
</dbReference>
<dbReference type="Gene3D" id="1.10.510.10">
    <property type="entry name" value="Transferase(Phosphotransferase) domain 1"/>
    <property type="match status" value="2"/>
</dbReference>
<feature type="domain" description="Protein kinase" evidence="4">
    <location>
        <begin position="260"/>
        <end position="515"/>
    </location>
</feature>
<feature type="binding site" evidence="3">
    <location>
        <position position="287"/>
    </location>
    <ligand>
        <name>ATP</name>
        <dbReference type="ChEBI" id="CHEBI:30616"/>
    </ligand>
</feature>
<gene>
    <name evidence="5" type="ORF">C2G38_2079100</name>
</gene>
<dbReference type="EMBL" id="QKWP01000378">
    <property type="protein sequence ID" value="RIB21132.1"/>
    <property type="molecule type" value="Genomic_DNA"/>
</dbReference>
<comment type="caution">
    <text evidence="5">The sequence shown here is derived from an EMBL/GenBank/DDBJ whole genome shotgun (WGS) entry which is preliminary data.</text>
</comment>
<dbReference type="STRING" id="44941.A0A397VGN0"/>
<keyword evidence="2 3" id="KW-0067">ATP-binding</keyword>
<dbReference type="OrthoDB" id="544350at2759"/>
<protein>
    <submittedName>
        <fullName evidence="5">Kinase-like domain-containing protein</fullName>
    </submittedName>
</protein>
<keyword evidence="5" id="KW-0808">Transferase</keyword>
<name>A0A397VGN0_9GLOM</name>
<dbReference type="Pfam" id="PF00069">
    <property type="entry name" value="Pkinase"/>
    <property type="match status" value="1"/>
</dbReference>
<dbReference type="Pfam" id="PF07714">
    <property type="entry name" value="PK_Tyr_Ser-Thr"/>
    <property type="match status" value="1"/>
</dbReference>
<sequence>MHTDEYMMVCRYAYKGDLRHFLSKNFATLSWKPKLKILRSIISYLISINNKGYFHRDLHSGNILLFSNDVSGGIEAHIYGLGCSKKIDRSTICEEIYGVLPYIAPEVLLNKWYEKESDIYSFGVLMSEISTGRLPFDDEPHDKELILKIINGLRPKFAAETPDCYVQLSTRCMNADPTKRPTTDEIYKDIDTWWSDFDNEPIVAALEPPVTERARDRTLSLNIMPLLNKINFLINKKGPNREINYFIKKSQLQWIPFDELKNIREIGKGGFGTVYSATYKNRTVALKEFFGTQDGSTFFLGEVEANVKINVEIYGITCSMHTNEYMMVCRYADKGDLRHYLYENFVTLRWKPKLKILLSIISDLINIHNKGYIHRDLHSGNILLFSDDVTGGIEARICDLGCSKKIDRSTICGEIYGVLPYIAPEVLLNKRYKKESDIYSLGVIMTEMSTGRLPFDDEPHDGELMLKIINGLRPKFAPGTPDCYIQLSNRCMYADPTKRPTIDEIYKDIDTWSWLSNFDKELIFLGKKDLEVRNKFLTADKIIPTLSFTPQCHPNAIYTIKCLTRSNSLRKCS</sequence>
<dbReference type="GO" id="GO:0004674">
    <property type="term" value="F:protein serine/threonine kinase activity"/>
    <property type="evidence" value="ECO:0007669"/>
    <property type="project" value="TreeGrafter"/>
</dbReference>
<keyword evidence="6" id="KW-1185">Reference proteome</keyword>
<dbReference type="SUPFAM" id="SSF56112">
    <property type="entry name" value="Protein kinase-like (PK-like)"/>
    <property type="match status" value="2"/>
</dbReference>
<dbReference type="PANTHER" id="PTHR44329:SF298">
    <property type="entry name" value="MIXED LINEAGE KINASE DOMAIN-LIKE PROTEIN"/>
    <property type="match status" value="1"/>
</dbReference>
<evidence type="ECO:0000256" key="1">
    <source>
        <dbReference type="ARBA" id="ARBA00022741"/>
    </source>
</evidence>
<dbReference type="InterPro" id="IPR011009">
    <property type="entry name" value="Kinase-like_dom_sf"/>
</dbReference>
<dbReference type="PANTHER" id="PTHR44329">
    <property type="entry name" value="SERINE/THREONINE-PROTEIN KINASE TNNI3K-RELATED"/>
    <property type="match status" value="1"/>
</dbReference>
<evidence type="ECO:0000313" key="5">
    <source>
        <dbReference type="EMBL" id="RIB21132.1"/>
    </source>
</evidence>
<reference evidence="5 6" key="1">
    <citation type="submission" date="2018-06" db="EMBL/GenBank/DDBJ databases">
        <title>Comparative genomics reveals the genomic features of Rhizophagus irregularis, R. cerebriforme, R. diaphanum and Gigaspora rosea, and their symbiotic lifestyle signature.</title>
        <authorList>
            <person name="Morin E."/>
            <person name="San Clemente H."/>
            <person name="Chen E.C.H."/>
            <person name="De La Providencia I."/>
            <person name="Hainaut M."/>
            <person name="Kuo A."/>
            <person name="Kohler A."/>
            <person name="Murat C."/>
            <person name="Tang N."/>
            <person name="Roy S."/>
            <person name="Loubradou J."/>
            <person name="Henrissat B."/>
            <person name="Grigoriev I.V."/>
            <person name="Corradi N."/>
            <person name="Roux C."/>
            <person name="Martin F.M."/>
        </authorList>
    </citation>
    <scope>NUCLEOTIDE SEQUENCE [LARGE SCALE GENOMIC DNA]</scope>
    <source>
        <strain evidence="5 6">DAOM 194757</strain>
    </source>
</reference>
<dbReference type="InterPro" id="IPR001245">
    <property type="entry name" value="Ser-Thr/Tyr_kinase_cat_dom"/>
</dbReference>
<evidence type="ECO:0000313" key="6">
    <source>
        <dbReference type="Proteomes" id="UP000266673"/>
    </source>
</evidence>
<dbReference type="AlphaFoldDB" id="A0A397VGN0"/>
<organism evidence="5 6">
    <name type="scientific">Gigaspora rosea</name>
    <dbReference type="NCBI Taxonomy" id="44941"/>
    <lineage>
        <taxon>Eukaryota</taxon>
        <taxon>Fungi</taxon>
        <taxon>Fungi incertae sedis</taxon>
        <taxon>Mucoromycota</taxon>
        <taxon>Glomeromycotina</taxon>
        <taxon>Glomeromycetes</taxon>
        <taxon>Diversisporales</taxon>
        <taxon>Gigasporaceae</taxon>
        <taxon>Gigaspora</taxon>
    </lineage>
</organism>
<proteinExistence type="predicted"/>
<evidence type="ECO:0000259" key="4">
    <source>
        <dbReference type="PROSITE" id="PS50011"/>
    </source>
</evidence>
<keyword evidence="5" id="KW-0418">Kinase</keyword>
<dbReference type="GO" id="GO:0005524">
    <property type="term" value="F:ATP binding"/>
    <property type="evidence" value="ECO:0007669"/>
    <property type="project" value="UniProtKB-UniRule"/>
</dbReference>
<evidence type="ECO:0000256" key="3">
    <source>
        <dbReference type="PROSITE-ProRule" id="PRU10141"/>
    </source>
</evidence>
<dbReference type="InterPro" id="IPR000719">
    <property type="entry name" value="Prot_kinase_dom"/>
</dbReference>
<accession>A0A397VGN0</accession>
<dbReference type="InterPro" id="IPR051681">
    <property type="entry name" value="Ser/Thr_Kinases-Pseudokinases"/>
</dbReference>
<keyword evidence="1 3" id="KW-0547">Nucleotide-binding</keyword>
<feature type="domain" description="Protein kinase" evidence="4">
    <location>
        <begin position="1"/>
        <end position="194"/>
    </location>
</feature>
<dbReference type="Proteomes" id="UP000266673">
    <property type="component" value="Unassembled WGS sequence"/>
</dbReference>
<dbReference type="InterPro" id="IPR017441">
    <property type="entry name" value="Protein_kinase_ATP_BS"/>
</dbReference>